<dbReference type="EMBL" id="BAAAID010000043">
    <property type="protein sequence ID" value="GAA0942521.1"/>
    <property type="molecule type" value="Genomic_DNA"/>
</dbReference>
<keyword evidence="3" id="KW-1185">Reference proteome</keyword>
<feature type="region of interest" description="Disordered" evidence="1">
    <location>
        <begin position="1"/>
        <end position="106"/>
    </location>
</feature>
<evidence type="ECO:0000313" key="3">
    <source>
        <dbReference type="Proteomes" id="UP001500418"/>
    </source>
</evidence>
<sequence length="106" mass="11237">MAAEVARSPAVSAGDRRHAAAVPELDTSTRTAVASRVVAKNKYREGERHGGGEGPCRDPSPTQWPVRGDQAPHSLGGGAAPGGERRRGHRRAAFDRRRPSAAPRPQ</sequence>
<feature type="compositionally biased region" description="Basic and acidic residues" evidence="1">
    <location>
        <begin position="42"/>
        <end position="51"/>
    </location>
</feature>
<organism evidence="2 3">
    <name type="scientific">Streptomyces rhizosphaericus</name>
    <dbReference type="NCBI Taxonomy" id="114699"/>
    <lineage>
        <taxon>Bacteria</taxon>
        <taxon>Bacillati</taxon>
        <taxon>Actinomycetota</taxon>
        <taxon>Actinomycetes</taxon>
        <taxon>Kitasatosporales</taxon>
        <taxon>Streptomycetaceae</taxon>
        <taxon>Streptomyces</taxon>
        <taxon>Streptomyces violaceusniger group</taxon>
    </lineage>
</organism>
<gene>
    <name evidence="2" type="ORF">GCM10009575_058900</name>
</gene>
<reference evidence="2 3" key="1">
    <citation type="journal article" date="2019" name="Int. J. Syst. Evol. Microbiol.">
        <title>The Global Catalogue of Microorganisms (GCM) 10K type strain sequencing project: providing services to taxonomists for standard genome sequencing and annotation.</title>
        <authorList>
            <consortium name="The Broad Institute Genomics Platform"/>
            <consortium name="The Broad Institute Genome Sequencing Center for Infectious Disease"/>
            <person name="Wu L."/>
            <person name="Ma J."/>
        </authorList>
    </citation>
    <scope>NUCLEOTIDE SEQUENCE [LARGE SCALE GENOMIC DNA]</scope>
    <source>
        <strain evidence="2 3">JCM 11444</strain>
    </source>
</reference>
<comment type="caution">
    <text evidence="2">The sequence shown here is derived from an EMBL/GenBank/DDBJ whole genome shotgun (WGS) entry which is preliminary data.</text>
</comment>
<evidence type="ECO:0000256" key="1">
    <source>
        <dbReference type="SAM" id="MobiDB-lite"/>
    </source>
</evidence>
<evidence type="ECO:0000313" key="2">
    <source>
        <dbReference type="EMBL" id="GAA0942521.1"/>
    </source>
</evidence>
<proteinExistence type="predicted"/>
<protein>
    <submittedName>
        <fullName evidence="2">Uncharacterized protein</fullName>
    </submittedName>
</protein>
<name>A0ABN1QGU1_9ACTN</name>
<dbReference type="Proteomes" id="UP001500418">
    <property type="component" value="Unassembled WGS sequence"/>
</dbReference>
<accession>A0ABN1QGU1</accession>